<evidence type="ECO:0000256" key="4">
    <source>
        <dbReference type="ARBA" id="ARBA00022690"/>
    </source>
</evidence>
<dbReference type="PANTHER" id="PTHR11414:SF21">
    <property type="entry name" value="CYSTATIN 14A, TANDEM DUPLICATE 1-RELATED"/>
    <property type="match status" value="1"/>
</dbReference>
<feature type="compositionally biased region" description="Polar residues" evidence="6">
    <location>
        <begin position="76"/>
        <end position="86"/>
    </location>
</feature>
<protein>
    <recommendedName>
        <fullName evidence="7">Cystatin domain-containing protein</fullName>
    </recommendedName>
</protein>
<sequence>MKAGGFNAAQAATGEVQNIIEQVRNAVADQIGNVGEYRAHSFQRQVVAGTNYKVKVHIFGDQYIHIKVFVPLPYTQQPPQLSTCETGKTESDPIN</sequence>
<dbReference type="PANTHER" id="PTHR11414">
    <property type="entry name" value="CYSTATIN FAMILY MEMBER"/>
    <property type="match status" value="1"/>
</dbReference>
<dbReference type="InterPro" id="IPR046350">
    <property type="entry name" value="Cystatin_sf"/>
</dbReference>
<keyword evidence="4" id="KW-0646">Protease inhibitor</keyword>
<reference evidence="8 9" key="1">
    <citation type="submission" date="2016-11" db="EMBL/GenBank/DDBJ databases">
        <title>The macronuclear genome of Stentor coeruleus: a giant cell with tiny introns.</title>
        <authorList>
            <person name="Slabodnick M."/>
            <person name="Ruby J.G."/>
            <person name="Reiff S.B."/>
            <person name="Swart E.C."/>
            <person name="Gosai S."/>
            <person name="Prabakaran S."/>
            <person name="Witkowska E."/>
            <person name="Larue G.E."/>
            <person name="Fisher S."/>
            <person name="Freeman R.M."/>
            <person name="Gunawardena J."/>
            <person name="Chu W."/>
            <person name="Stover N.A."/>
            <person name="Gregory B.D."/>
            <person name="Nowacki M."/>
            <person name="Derisi J."/>
            <person name="Roy S.W."/>
            <person name="Marshall W.F."/>
            <person name="Sood P."/>
        </authorList>
    </citation>
    <scope>NUCLEOTIDE SEQUENCE [LARGE SCALE GENOMIC DNA]</scope>
    <source>
        <strain evidence="8">WM001</strain>
    </source>
</reference>
<evidence type="ECO:0000256" key="1">
    <source>
        <dbReference type="ARBA" id="ARBA00004496"/>
    </source>
</evidence>
<dbReference type="Pfam" id="PF00031">
    <property type="entry name" value="Cystatin"/>
    <property type="match status" value="1"/>
</dbReference>
<dbReference type="InterPro" id="IPR001713">
    <property type="entry name" value="Prot_inh_stefin"/>
</dbReference>
<dbReference type="Proteomes" id="UP000187209">
    <property type="component" value="Unassembled WGS sequence"/>
</dbReference>
<dbReference type="InterPro" id="IPR000010">
    <property type="entry name" value="Cystatin_dom"/>
</dbReference>
<dbReference type="AlphaFoldDB" id="A0A1R2ANM6"/>
<evidence type="ECO:0000256" key="5">
    <source>
        <dbReference type="ARBA" id="ARBA00022704"/>
    </source>
</evidence>
<dbReference type="InterPro" id="IPR018073">
    <property type="entry name" value="Prot_inh_cystat_CS"/>
</dbReference>
<evidence type="ECO:0000313" key="8">
    <source>
        <dbReference type="EMBL" id="OMJ66089.1"/>
    </source>
</evidence>
<proteinExistence type="inferred from homology"/>
<evidence type="ECO:0000313" key="9">
    <source>
        <dbReference type="Proteomes" id="UP000187209"/>
    </source>
</evidence>
<gene>
    <name evidence="8" type="ORF">SteCoe_37198</name>
</gene>
<feature type="region of interest" description="Disordered" evidence="6">
    <location>
        <begin position="76"/>
        <end position="95"/>
    </location>
</feature>
<keyword evidence="5" id="KW-0789">Thiol protease inhibitor</keyword>
<evidence type="ECO:0000256" key="3">
    <source>
        <dbReference type="ARBA" id="ARBA00022490"/>
    </source>
</evidence>
<organism evidence="8 9">
    <name type="scientific">Stentor coeruleus</name>
    <dbReference type="NCBI Taxonomy" id="5963"/>
    <lineage>
        <taxon>Eukaryota</taxon>
        <taxon>Sar</taxon>
        <taxon>Alveolata</taxon>
        <taxon>Ciliophora</taxon>
        <taxon>Postciliodesmatophora</taxon>
        <taxon>Heterotrichea</taxon>
        <taxon>Heterotrichida</taxon>
        <taxon>Stentoridae</taxon>
        <taxon>Stentor</taxon>
    </lineage>
</organism>
<dbReference type="EMBL" id="MPUH01001824">
    <property type="protein sequence ID" value="OMJ66089.1"/>
    <property type="molecule type" value="Genomic_DNA"/>
</dbReference>
<evidence type="ECO:0000256" key="2">
    <source>
        <dbReference type="ARBA" id="ARBA00009403"/>
    </source>
</evidence>
<comment type="similarity">
    <text evidence="2">Belongs to the cystatin family.</text>
</comment>
<dbReference type="FunFam" id="3.10.450.10:FF:000001">
    <property type="entry name" value="Cystatin-A"/>
    <property type="match status" value="1"/>
</dbReference>
<dbReference type="Gene3D" id="3.10.450.10">
    <property type="match status" value="1"/>
</dbReference>
<keyword evidence="9" id="KW-1185">Reference proteome</keyword>
<comment type="subcellular location">
    <subcellularLocation>
        <location evidence="1">Cytoplasm</location>
    </subcellularLocation>
</comment>
<dbReference type="OrthoDB" id="282723at2759"/>
<name>A0A1R2ANM6_9CILI</name>
<feature type="domain" description="Cystatin" evidence="7">
    <location>
        <begin position="4"/>
        <end position="86"/>
    </location>
</feature>
<dbReference type="GO" id="GO:0004869">
    <property type="term" value="F:cysteine-type endopeptidase inhibitor activity"/>
    <property type="evidence" value="ECO:0007669"/>
    <property type="project" value="UniProtKB-KW"/>
</dbReference>
<comment type="caution">
    <text evidence="8">The sequence shown here is derived from an EMBL/GenBank/DDBJ whole genome shotgun (WGS) entry which is preliminary data.</text>
</comment>
<keyword evidence="3" id="KW-0963">Cytoplasm</keyword>
<evidence type="ECO:0000256" key="6">
    <source>
        <dbReference type="SAM" id="MobiDB-lite"/>
    </source>
</evidence>
<dbReference type="PROSITE" id="PS00287">
    <property type="entry name" value="CYSTATIN"/>
    <property type="match status" value="1"/>
</dbReference>
<accession>A0A1R2ANM6</accession>
<dbReference type="SUPFAM" id="SSF54403">
    <property type="entry name" value="Cystatin/monellin"/>
    <property type="match status" value="1"/>
</dbReference>
<dbReference type="GO" id="GO:0005829">
    <property type="term" value="C:cytosol"/>
    <property type="evidence" value="ECO:0007669"/>
    <property type="project" value="TreeGrafter"/>
</dbReference>
<evidence type="ECO:0000259" key="7">
    <source>
        <dbReference type="Pfam" id="PF00031"/>
    </source>
</evidence>
<dbReference type="PRINTS" id="PR00295">
    <property type="entry name" value="STEFINA"/>
</dbReference>